<comment type="pathway">
    <text evidence="1">Cofactor biosynthesis; tetrahydrofolylpolyglutamate biosynthesis.</text>
</comment>
<dbReference type="GO" id="GO:0005829">
    <property type="term" value="C:cytosol"/>
    <property type="evidence" value="ECO:0007669"/>
    <property type="project" value="TreeGrafter"/>
</dbReference>
<evidence type="ECO:0000256" key="9">
    <source>
        <dbReference type="ARBA" id="ARBA00022842"/>
    </source>
</evidence>
<accession>A0AAN7ZBJ3</accession>
<comment type="catalytic activity">
    <reaction evidence="12">
        <text>(6S)-5,6,7,8-tetrahydrofolyl-(gamma-L-Glu)(n) + L-glutamate + ATP = (6S)-5,6,7,8-tetrahydrofolyl-(gamma-L-Glu)(n+1) + ADP + phosphate + H(+)</text>
        <dbReference type="Rhea" id="RHEA:10580"/>
        <dbReference type="Rhea" id="RHEA-COMP:14738"/>
        <dbReference type="Rhea" id="RHEA-COMP:14740"/>
        <dbReference type="ChEBI" id="CHEBI:15378"/>
        <dbReference type="ChEBI" id="CHEBI:29985"/>
        <dbReference type="ChEBI" id="CHEBI:30616"/>
        <dbReference type="ChEBI" id="CHEBI:43474"/>
        <dbReference type="ChEBI" id="CHEBI:141005"/>
        <dbReference type="ChEBI" id="CHEBI:456216"/>
        <dbReference type="EC" id="6.3.2.17"/>
    </reaction>
</comment>
<evidence type="ECO:0000256" key="8">
    <source>
        <dbReference type="ARBA" id="ARBA00022840"/>
    </source>
</evidence>
<dbReference type="InterPro" id="IPR036615">
    <property type="entry name" value="Mur_ligase_C_dom_sf"/>
</dbReference>
<evidence type="ECO:0000256" key="1">
    <source>
        <dbReference type="ARBA" id="ARBA00005150"/>
    </source>
</evidence>
<dbReference type="Proteomes" id="UP001305414">
    <property type="component" value="Unassembled WGS sequence"/>
</dbReference>
<keyword evidence="6" id="KW-0479">Metal-binding</keyword>
<evidence type="ECO:0000256" key="5">
    <source>
        <dbReference type="ARBA" id="ARBA00022598"/>
    </source>
</evidence>
<evidence type="ECO:0000256" key="12">
    <source>
        <dbReference type="ARBA" id="ARBA00047493"/>
    </source>
</evidence>
<dbReference type="GO" id="GO:0004326">
    <property type="term" value="F:tetrahydrofolylpolyglutamate synthase activity"/>
    <property type="evidence" value="ECO:0007669"/>
    <property type="project" value="UniProtKB-EC"/>
</dbReference>
<dbReference type="NCBIfam" id="TIGR01499">
    <property type="entry name" value="folC"/>
    <property type="match status" value="1"/>
</dbReference>
<evidence type="ECO:0000256" key="10">
    <source>
        <dbReference type="ARBA" id="ARBA00030592"/>
    </source>
</evidence>
<dbReference type="AlphaFoldDB" id="A0AAN7ZBJ3"/>
<keyword evidence="4" id="KW-0554">One-carbon metabolism</keyword>
<dbReference type="InterPro" id="IPR036565">
    <property type="entry name" value="Mur-like_cat_sf"/>
</dbReference>
<proteinExistence type="inferred from homology"/>
<gene>
    <name evidence="13" type="ORF">RRF57_013322</name>
</gene>
<protein>
    <recommendedName>
        <fullName evidence="3">tetrahydrofolate synthase</fullName>
        <ecNumber evidence="3">6.3.2.17</ecNumber>
    </recommendedName>
    <alternativeName>
        <fullName evidence="11">Folylpoly-gamma-glutamate synthetase</fullName>
    </alternativeName>
    <alternativeName>
        <fullName evidence="10">Tetrahydrofolylpolyglutamate synthase</fullName>
    </alternativeName>
</protein>
<dbReference type="GO" id="GO:0046872">
    <property type="term" value="F:metal ion binding"/>
    <property type="evidence" value="ECO:0007669"/>
    <property type="project" value="UniProtKB-KW"/>
</dbReference>
<name>A0AAN7ZBJ3_9PEZI</name>
<dbReference type="EC" id="6.3.2.17" evidence="3"/>
<evidence type="ECO:0000313" key="13">
    <source>
        <dbReference type="EMBL" id="KAK5637607.1"/>
    </source>
</evidence>
<evidence type="ECO:0000256" key="7">
    <source>
        <dbReference type="ARBA" id="ARBA00022741"/>
    </source>
</evidence>
<evidence type="ECO:0000256" key="4">
    <source>
        <dbReference type="ARBA" id="ARBA00022563"/>
    </source>
</evidence>
<organism evidence="13 14">
    <name type="scientific">Xylaria bambusicola</name>
    <dbReference type="NCBI Taxonomy" id="326684"/>
    <lineage>
        <taxon>Eukaryota</taxon>
        <taxon>Fungi</taxon>
        <taxon>Dikarya</taxon>
        <taxon>Ascomycota</taxon>
        <taxon>Pezizomycotina</taxon>
        <taxon>Sordariomycetes</taxon>
        <taxon>Xylariomycetidae</taxon>
        <taxon>Xylariales</taxon>
        <taxon>Xylariaceae</taxon>
        <taxon>Xylaria</taxon>
    </lineage>
</organism>
<dbReference type="GO" id="GO:0005739">
    <property type="term" value="C:mitochondrion"/>
    <property type="evidence" value="ECO:0007669"/>
    <property type="project" value="TreeGrafter"/>
</dbReference>
<dbReference type="SUPFAM" id="SSF53623">
    <property type="entry name" value="MurD-like peptide ligases, catalytic domain"/>
    <property type="match status" value="1"/>
</dbReference>
<dbReference type="Gene3D" id="3.40.1190.10">
    <property type="entry name" value="Mur-like, catalytic domain"/>
    <property type="match status" value="1"/>
</dbReference>
<evidence type="ECO:0000256" key="6">
    <source>
        <dbReference type="ARBA" id="ARBA00022723"/>
    </source>
</evidence>
<keyword evidence="5" id="KW-0436">Ligase</keyword>
<comment type="caution">
    <text evidence="13">The sequence shown here is derived from an EMBL/GenBank/DDBJ whole genome shotgun (WGS) entry which is preliminary data.</text>
</comment>
<dbReference type="PROSITE" id="PS01011">
    <property type="entry name" value="FOLYLPOLYGLU_SYNT_1"/>
    <property type="match status" value="1"/>
</dbReference>
<dbReference type="InterPro" id="IPR018109">
    <property type="entry name" value="Folylpolyglutamate_synth_CS"/>
</dbReference>
<evidence type="ECO:0000313" key="14">
    <source>
        <dbReference type="Proteomes" id="UP001305414"/>
    </source>
</evidence>
<dbReference type="Gene3D" id="3.90.190.20">
    <property type="entry name" value="Mur ligase, C-terminal domain"/>
    <property type="match status" value="1"/>
</dbReference>
<keyword evidence="9" id="KW-0460">Magnesium</keyword>
<dbReference type="SUPFAM" id="SSF53244">
    <property type="entry name" value="MurD-like peptide ligases, peptide-binding domain"/>
    <property type="match status" value="1"/>
</dbReference>
<evidence type="ECO:0000256" key="11">
    <source>
        <dbReference type="ARBA" id="ARBA00030876"/>
    </source>
</evidence>
<evidence type="ECO:0000256" key="3">
    <source>
        <dbReference type="ARBA" id="ARBA00013025"/>
    </source>
</evidence>
<dbReference type="PANTHER" id="PTHR11136">
    <property type="entry name" value="FOLYLPOLYGLUTAMATE SYNTHASE-RELATED"/>
    <property type="match status" value="1"/>
</dbReference>
<dbReference type="InterPro" id="IPR001645">
    <property type="entry name" value="Folylpolyglutamate_synth"/>
</dbReference>
<keyword evidence="14" id="KW-1185">Reference proteome</keyword>
<dbReference type="EMBL" id="JAWHQM010000161">
    <property type="protein sequence ID" value="KAK5637607.1"/>
    <property type="molecule type" value="Genomic_DNA"/>
</dbReference>
<comment type="similarity">
    <text evidence="2">Belongs to the folylpolyglutamate synthase family.</text>
</comment>
<keyword evidence="7" id="KW-0547">Nucleotide-binding</keyword>
<sequence length="454" mass="51628">MEGVQDAVQLLRSRSRSWITQQTPGSSRKNYPNILNMKEWLAELGYQTPLDLNIIHITGTKGKGSTAAFTESILRAHFQHLSKPIKVGLYTSPHLITERDRIRVNFKPISEVAFAQYFFEVWECLRKNVDNDTDMPGYLQLLVLLSVHIFKQEMVDVAIYEVHAGGRKDATNIFENPIACGFTTIDLDHKDLLGPTIKEVAWHKSGIMKRGSVAFSIIQEHEVAKDILEKEAAQLGCSLAFIPLHGDLPQSLQLTAQKMNASLAIWLSNTYLNHTGMRQLDLEDIHAGISRCCWPGRFHRIEQGSNTWFLDCAHNTLSLPIAMEWFETQVRMSAAQSCPRILIFGHESERDTYELIRLIVKYCKEHEFAFDLILLPPYERYGLKIHDDTAEKHAAFWREIQDTTSIHRVPSLVNALRVAEEQNTREGAQTLITGSTHLVGQALALLEDDEEREA</sequence>
<dbReference type="GO" id="GO:0006730">
    <property type="term" value="P:one-carbon metabolic process"/>
    <property type="evidence" value="ECO:0007669"/>
    <property type="project" value="UniProtKB-KW"/>
</dbReference>
<evidence type="ECO:0000256" key="2">
    <source>
        <dbReference type="ARBA" id="ARBA00008276"/>
    </source>
</evidence>
<dbReference type="PANTHER" id="PTHR11136:SF5">
    <property type="entry name" value="FOLYLPOLYGLUTAMATE SYNTHASE, MITOCHONDRIAL"/>
    <property type="match status" value="1"/>
</dbReference>
<keyword evidence="8" id="KW-0067">ATP-binding</keyword>
<reference evidence="13 14" key="1">
    <citation type="submission" date="2023-10" db="EMBL/GenBank/DDBJ databases">
        <title>Draft genome sequence of Xylaria bambusicola isolate GMP-LS, the root and basal stem rot pathogen of sugarcane in Indonesia.</title>
        <authorList>
            <person name="Selvaraj P."/>
            <person name="Muralishankar V."/>
            <person name="Muruganantham S."/>
            <person name="Sp S."/>
            <person name="Haryani S."/>
            <person name="Lau K.J.X."/>
            <person name="Naqvi N.I."/>
        </authorList>
    </citation>
    <scope>NUCLEOTIDE SEQUENCE [LARGE SCALE GENOMIC DNA]</scope>
    <source>
        <strain evidence="13">GMP-LS</strain>
    </source>
</reference>
<dbReference type="GO" id="GO:0005524">
    <property type="term" value="F:ATP binding"/>
    <property type="evidence" value="ECO:0007669"/>
    <property type="project" value="UniProtKB-KW"/>
</dbReference>